<dbReference type="Gene3D" id="3.40.50.300">
    <property type="entry name" value="P-loop containing nucleotide triphosphate hydrolases"/>
    <property type="match status" value="1"/>
</dbReference>
<feature type="coiled-coil region" evidence="6">
    <location>
        <begin position="198"/>
        <end position="261"/>
    </location>
</feature>
<dbReference type="InterPro" id="IPR003856">
    <property type="entry name" value="LPS_length_determ_N"/>
</dbReference>
<evidence type="ECO:0000256" key="1">
    <source>
        <dbReference type="ARBA" id="ARBA00004651"/>
    </source>
</evidence>
<evidence type="ECO:0000256" key="7">
    <source>
        <dbReference type="SAM" id="MobiDB-lite"/>
    </source>
</evidence>
<evidence type="ECO:0000256" key="4">
    <source>
        <dbReference type="ARBA" id="ARBA00022989"/>
    </source>
</evidence>
<keyword evidence="3 8" id="KW-0812">Transmembrane</keyword>
<dbReference type="Proteomes" id="UP001241603">
    <property type="component" value="Unassembled WGS sequence"/>
</dbReference>
<feature type="domain" description="Polysaccharide chain length determinant N-terminal" evidence="9">
    <location>
        <begin position="28"/>
        <end position="118"/>
    </location>
</feature>
<accession>A0ABU0H9Y6</accession>
<protein>
    <submittedName>
        <fullName evidence="11">Uncharacterized protein involved in exopolysaccharide biosynthesis</fullName>
    </submittedName>
</protein>
<sequence>MAATAFRPTDRTPDRAAAPGGLFDASADQVELSDVLAQLRRQWLTILVCTLLFLGAGFAYATFADKIYTGATRVLLDPRDKRIVGTDVVQPTQGTDAGWIETQVDLVTASATLRKVIDREHLIDDPEFGGTGNASDADAVLRSFAEHVRAERSADTFVIDIIVSSMSAEKAARLSMAVAEAFIESSTEAKQSTARQANALLLKQIDELKALARDADQRVEAYRQSHGMVDVDGRPLDEQTLKQLNEAYIAAKLKADSAAERQRTLAAIMRSGADGLASALDTIDSPVLGRLKLEYALALKQQAELGQTLGNRHPKMAALDADIARTRSLIMQELRNLADKARVDADLATAQAASTAAAMADAKRRVSDTSEASVALRDLESEAGMRRDVYKAFVARAQETGLLENLQVSDARIVSPAQVPLVPTAPKKKIILGLALIGGLGVGLSLALYRGRARILAMRAKAEAAQNAAAAAPPLAPAAAEGDDILAEFAMPVGLVEGDGLPEGVAAEAMRAFADQAADALAQLAGVLTRPDQTEGPAVHVVFGTAASGAIAAVTFGLARAMAEGGVQTLLLDANDGPVTVGEAFIDGAAHGIVDVEVDDADPAAIGTTIPGTTIVLLPAASGALRHRIAGYGARIVETIDDVADGFQHVLVDLGPSCPPALFRSLAEIADDIVMVVDAAEANAPEIVAMFADLRDLVPELRGIVAARALPAGTTVARDAVPV</sequence>
<feature type="domain" description="Tyrosine-protein kinase G-rich" evidence="10">
    <location>
        <begin position="378"/>
        <end position="450"/>
    </location>
</feature>
<dbReference type="InterPro" id="IPR050445">
    <property type="entry name" value="Bact_polysacc_biosynth/exp"/>
</dbReference>
<dbReference type="RefSeq" id="WP_266349489.1">
    <property type="nucleotide sequence ID" value="NZ_JAPKNG010000004.1"/>
</dbReference>
<dbReference type="Pfam" id="PF02706">
    <property type="entry name" value="Wzz"/>
    <property type="match status" value="1"/>
</dbReference>
<evidence type="ECO:0000313" key="11">
    <source>
        <dbReference type="EMBL" id="MDQ0438580.1"/>
    </source>
</evidence>
<comment type="caution">
    <text evidence="11">The sequence shown here is derived from an EMBL/GenBank/DDBJ whole genome shotgun (WGS) entry which is preliminary data.</text>
</comment>
<evidence type="ECO:0000256" key="8">
    <source>
        <dbReference type="SAM" id="Phobius"/>
    </source>
</evidence>
<keyword evidence="4 8" id="KW-1133">Transmembrane helix</keyword>
<reference evidence="11 12" key="1">
    <citation type="submission" date="2023-07" db="EMBL/GenBank/DDBJ databases">
        <title>Genomic Encyclopedia of Type Strains, Phase IV (KMG-IV): sequencing the most valuable type-strain genomes for metagenomic binning, comparative biology and taxonomic classification.</title>
        <authorList>
            <person name="Goeker M."/>
        </authorList>
    </citation>
    <scope>NUCLEOTIDE SEQUENCE [LARGE SCALE GENOMIC DNA]</scope>
    <source>
        <strain evidence="11 12">B6-8</strain>
    </source>
</reference>
<comment type="subcellular location">
    <subcellularLocation>
        <location evidence="1">Cell membrane</location>
        <topology evidence="1">Multi-pass membrane protein</topology>
    </subcellularLocation>
</comment>
<feature type="transmembrane region" description="Helical" evidence="8">
    <location>
        <begin position="430"/>
        <end position="449"/>
    </location>
</feature>
<dbReference type="EMBL" id="JAUSVO010000004">
    <property type="protein sequence ID" value="MDQ0438580.1"/>
    <property type="molecule type" value="Genomic_DNA"/>
</dbReference>
<evidence type="ECO:0000313" key="12">
    <source>
        <dbReference type="Proteomes" id="UP001241603"/>
    </source>
</evidence>
<keyword evidence="2" id="KW-1003">Cell membrane</keyword>
<keyword evidence="12" id="KW-1185">Reference proteome</keyword>
<dbReference type="Pfam" id="PF13807">
    <property type="entry name" value="GNVR"/>
    <property type="match status" value="1"/>
</dbReference>
<dbReference type="InterPro" id="IPR032807">
    <property type="entry name" value="GNVR"/>
</dbReference>
<feature type="transmembrane region" description="Helical" evidence="8">
    <location>
        <begin position="43"/>
        <end position="63"/>
    </location>
</feature>
<organism evidence="11 12">
    <name type="scientific">Kaistia dalseonensis</name>
    <dbReference type="NCBI Taxonomy" id="410840"/>
    <lineage>
        <taxon>Bacteria</taxon>
        <taxon>Pseudomonadati</taxon>
        <taxon>Pseudomonadota</taxon>
        <taxon>Alphaproteobacteria</taxon>
        <taxon>Hyphomicrobiales</taxon>
        <taxon>Kaistiaceae</taxon>
        <taxon>Kaistia</taxon>
    </lineage>
</organism>
<keyword evidence="5 8" id="KW-0472">Membrane</keyword>
<feature type="region of interest" description="Disordered" evidence="7">
    <location>
        <begin position="1"/>
        <end position="20"/>
    </location>
</feature>
<gene>
    <name evidence="11" type="ORF">QO014_002975</name>
</gene>
<evidence type="ECO:0000259" key="9">
    <source>
        <dbReference type="Pfam" id="PF02706"/>
    </source>
</evidence>
<evidence type="ECO:0000256" key="6">
    <source>
        <dbReference type="SAM" id="Coils"/>
    </source>
</evidence>
<dbReference type="SUPFAM" id="SSF52540">
    <property type="entry name" value="P-loop containing nucleoside triphosphate hydrolases"/>
    <property type="match status" value="1"/>
</dbReference>
<dbReference type="PANTHER" id="PTHR32309">
    <property type="entry name" value="TYROSINE-PROTEIN KINASE"/>
    <property type="match status" value="1"/>
</dbReference>
<evidence type="ECO:0000256" key="5">
    <source>
        <dbReference type="ARBA" id="ARBA00023136"/>
    </source>
</evidence>
<proteinExistence type="predicted"/>
<evidence type="ECO:0000256" key="3">
    <source>
        <dbReference type="ARBA" id="ARBA00022692"/>
    </source>
</evidence>
<dbReference type="InterPro" id="IPR027417">
    <property type="entry name" value="P-loop_NTPase"/>
</dbReference>
<evidence type="ECO:0000256" key="2">
    <source>
        <dbReference type="ARBA" id="ARBA00022475"/>
    </source>
</evidence>
<keyword evidence="6" id="KW-0175">Coiled coil</keyword>
<name>A0ABU0H9Y6_9HYPH</name>
<dbReference type="PANTHER" id="PTHR32309:SF13">
    <property type="entry name" value="FERRIC ENTEROBACTIN TRANSPORT PROTEIN FEPE"/>
    <property type="match status" value="1"/>
</dbReference>
<evidence type="ECO:0000259" key="10">
    <source>
        <dbReference type="Pfam" id="PF13807"/>
    </source>
</evidence>